<dbReference type="AlphaFoldDB" id="A0A3P3QTK2"/>
<dbReference type="InterPro" id="IPR050490">
    <property type="entry name" value="Bact_solute-bd_prot1"/>
</dbReference>
<keyword evidence="1" id="KW-0732">Signal</keyword>
<dbReference type="PANTHER" id="PTHR43649">
    <property type="entry name" value="ARABINOSE-BINDING PROTEIN-RELATED"/>
    <property type="match status" value="1"/>
</dbReference>
<dbReference type="PROSITE" id="PS51257">
    <property type="entry name" value="PROKAR_LIPOPROTEIN"/>
    <property type="match status" value="1"/>
</dbReference>
<dbReference type="RefSeq" id="WP_128674902.1">
    <property type="nucleotide sequence ID" value="NZ_RRCO01000006.1"/>
</dbReference>
<evidence type="ECO:0000256" key="1">
    <source>
        <dbReference type="SAM" id="SignalP"/>
    </source>
</evidence>
<gene>
    <name evidence="2" type="ORF">EHV10_12305</name>
</gene>
<dbReference type="PANTHER" id="PTHR43649:SF12">
    <property type="entry name" value="DIACETYLCHITOBIOSE BINDING PROTEIN DASA"/>
    <property type="match status" value="1"/>
</dbReference>
<dbReference type="Proteomes" id="UP000272490">
    <property type="component" value="Unassembled WGS sequence"/>
</dbReference>
<dbReference type="OrthoDB" id="2491264at2"/>
<feature type="signal peptide" evidence="1">
    <location>
        <begin position="1"/>
        <end position="23"/>
    </location>
</feature>
<evidence type="ECO:0000313" key="2">
    <source>
        <dbReference type="EMBL" id="RRJ24562.1"/>
    </source>
</evidence>
<accession>A0A3P3QTK2</accession>
<sequence>MRKSLKKLGGLLLVCSMVGMSLAGCSQKEGEKTASDTASEAVAENKEFSYPMETDKTLTYWIPLNVNVSANYGNLGETDFYKNLHEQSGIAVEYKHPALGQEKEQFNLMLLDEELPDIVEWEWFGYEGGPQKAIDDGVIIPLNDVFDKYCPNIKAYLKDHPDVDKMIKTDSGDYYCFPFIRGGDLLLTSMGPMLRGDWLDELGLEVPKTVDEWETVLTAFKEKKGATGAFAYWYSVPDLTNNNPFACAYGARRTFYLKDGKIAYGAIEDSYKNYLQKMSEWMKAGLLDPDLATLTNDQVAAKITSGAAGASFAWGGSGMGNWTKAGKETNPDFRLVGAPYPTLEAGQKPEMGQRDNFYPGGLGCAAITTSCKDVEVAARLLDYGYSEAGHVLFNFGKEGVSYEMKDGKYVYTDLLLNNPDMSITHSMAGHVRANYNGPFVQDEEYILQYFSLDEQKEALKLWSDTNMKKYTIPPITPNAEESKEIAKVMTEVNTYRDECTLKFILGTMDMSEWDNYVSTIKSMGIDKVLEMENAALERYNAR</sequence>
<dbReference type="Gene3D" id="3.40.190.10">
    <property type="entry name" value="Periplasmic binding protein-like II"/>
    <property type="match status" value="2"/>
</dbReference>
<reference evidence="2 3" key="1">
    <citation type="submission" date="2018-11" db="EMBL/GenBank/DDBJ databases">
        <title>Genome sequencing of Lachnoanaerobaculum sp. KCOM 2030 (= ChDC B114).</title>
        <authorList>
            <person name="Kook J.-K."/>
            <person name="Park S.-N."/>
            <person name="Lim Y.K."/>
        </authorList>
    </citation>
    <scope>NUCLEOTIDE SEQUENCE [LARGE SCALE GENOMIC DNA]</scope>
    <source>
        <strain evidence="2 3">KCOM 2030</strain>
    </source>
</reference>
<proteinExistence type="predicted"/>
<evidence type="ECO:0000313" key="3">
    <source>
        <dbReference type="Proteomes" id="UP000272490"/>
    </source>
</evidence>
<keyword evidence="3" id="KW-1185">Reference proteome</keyword>
<protein>
    <submittedName>
        <fullName evidence="2">Extracellular solute-binding protein</fullName>
    </submittedName>
</protein>
<organism evidence="2 3">
    <name type="scientific">Lachnoanaerobaculum gingivalis</name>
    <dbReference type="NCBI Taxonomy" id="2490855"/>
    <lineage>
        <taxon>Bacteria</taxon>
        <taxon>Bacillati</taxon>
        <taxon>Bacillota</taxon>
        <taxon>Clostridia</taxon>
        <taxon>Lachnospirales</taxon>
        <taxon>Lachnospiraceae</taxon>
        <taxon>Lachnoanaerobaculum</taxon>
    </lineage>
</organism>
<dbReference type="EMBL" id="RRCO01000006">
    <property type="protein sequence ID" value="RRJ24562.1"/>
    <property type="molecule type" value="Genomic_DNA"/>
</dbReference>
<dbReference type="InterPro" id="IPR006059">
    <property type="entry name" value="SBP"/>
</dbReference>
<dbReference type="SUPFAM" id="SSF53850">
    <property type="entry name" value="Periplasmic binding protein-like II"/>
    <property type="match status" value="1"/>
</dbReference>
<dbReference type="Pfam" id="PF01547">
    <property type="entry name" value="SBP_bac_1"/>
    <property type="match status" value="1"/>
</dbReference>
<feature type="chain" id="PRO_5039312219" evidence="1">
    <location>
        <begin position="24"/>
        <end position="542"/>
    </location>
</feature>
<comment type="caution">
    <text evidence="2">The sequence shown here is derived from an EMBL/GenBank/DDBJ whole genome shotgun (WGS) entry which is preliminary data.</text>
</comment>
<name>A0A3P3QTK2_9FIRM</name>